<dbReference type="Pfam" id="PF08531">
    <property type="entry name" value="Bac_rhamnosid_N"/>
    <property type="match status" value="1"/>
</dbReference>
<dbReference type="PIRSF" id="PIRSF010631">
    <property type="entry name" value="A-rhamnsds"/>
    <property type="match status" value="1"/>
</dbReference>
<gene>
    <name evidence="8" type="ORF">BJ878DRAFT_522655</name>
</gene>
<dbReference type="Gene3D" id="2.60.120.260">
    <property type="entry name" value="Galactose-binding domain-like"/>
    <property type="match status" value="2"/>
</dbReference>
<dbReference type="Pfam" id="PF17389">
    <property type="entry name" value="Bac_rhamnosid6H"/>
    <property type="match status" value="1"/>
</dbReference>
<dbReference type="Pfam" id="PF17390">
    <property type="entry name" value="Bac_rhamnosid_C"/>
    <property type="match status" value="1"/>
</dbReference>
<dbReference type="InterPro" id="IPR013783">
    <property type="entry name" value="Ig-like_fold"/>
</dbReference>
<evidence type="ECO:0000256" key="1">
    <source>
        <dbReference type="ARBA" id="ARBA00001445"/>
    </source>
</evidence>
<dbReference type="Gene3D" id="1.50.10.10">
    <property type="match status" value="1"/>
</dbReference>
<dbReference type="OrthoDB" id="10036721at2759"/>
<dbReference type="InterPro" id="IPR035396">
    <property type="entry name" value="Bac_rhamnosid6H"/>
</dbReference>
<dbReference type="AlphaFoldDB" id="A0A9P8CBJ9"/>
<dbReference type="EMBL" id="MU254281">
    <property type="protein sequence ID" value="KAG9241048.1"/>
    <property type="molecule type" value="Genomic_DNA"/>
</dbReference>
<feature type="domain" description="Bacterial alpha-L-rhamnosidase N-terminal" evidence="5">
    <location>
        <begin position="163"/>
        <end position="334"/>
    </location>
</feature>
<dbReference type="GO" id="GO:0030596">
    <property type="term" value="F:alpha-L-rhamnosidase activity"/>
    <property type="evidence" value="ECO:0007669"/>
    <property type="project" value="UniProtKB-EC"/>
</dbReference>
<dbReference type="InterPro" id="IPR035398">
    <property type="entry name" value="Bac_rhamnosid_C"/>
</dbReference>
<dbReference type="Pfam" id="PF25788">
    <property type="entry name" value="Ig_Rha78A_N"/>
    <property type="match status" value="1"/>
</dbReference>
<dbReference type="Gene3D" id="2.60.40.10">
    <property type="entry name" value="Immunoglobulins"/>
    <property type="match status" value="1"/>
</dbReference>
<evidence type="ECO:0000259" key="7">
    <source>
        <dbReference type="Pfam" id="PF17390"/>
    </source>
</evidence>
<dbReference type="Gene3D" id="2.60.420.10">
    <property type="entry name" value="Maltose phosphorylase, domain 3"/>
    <property type="match status" value="1"/>
</dbReference>
<proteinExistence type="predicted"/>
<name>A0A9P8CBJ9_9HELO</name>
<dbReference type="InterPro" id="IPR008902">
    <property type="entry name" value="Rhamnosid_concanavalin"/>
</dbReference>
<feature type="domain" description="Alpha-L-rhamnosidase concanavalin-like" evidence="4">
    <location>
        <begin position="346"/>
        <end position="446"/>
    </location>
</feature>
<dbReference type="Proteomes" id="UP000887226">
    <property type="component" value="Unassembled WGS sequence"/>
</dbReference>
<dbReference type="PANTHER" id="PTHR33307">
    <property type="entry name" value="ALPHA-RHAMNOSIDASE (EUROFUNG)"/>
    <property type="match status" value="1"/>
</dbReference>
<dbReference type="InterPro" id="IPR016007">
    <property type="entry name" value="Alpha_rhamnosid"/>
</dbReference>
<dbReference type="GO" id="GO:0005975">
    <property type="term" value="P:carbohydrate metabolic process"/>
    <property type="evidence" value="ECO:0007669"/>
    <property type="project" value="InterPro"/>
</dbReference>
<evidence type="ECO:0000313" key="8">
    <source>
        <dbReference type="EMBL" id="KAG9241048.1"/>
    </source>
</evidence>
<evidence type="ECO:0000259" key="5">
    <source>
        <dbReference type="Pfam" id="PF08531"/>
    </source>
</evidence>
<evidence type="ECO:0000259" key="6">
    <source>
        <dbReference type="Pfam" id="PF17389"/>
    </source>
</evidence>
<comment type="caution">
    <text evidence="8">The sequence shown here is derived from an EMBL/GenBank/DDBJ whole genome shotgun (WGS) entry which is preliminary data.</text>
</comment>
<evidence type="ECO:0000313" key="9">
    <source>
        <dbReference type="Proteomes" id="UP000887226"/>
    </source>
</evidence>
<keyword evidence="9" id="KW-1185">Reference proteome</keyword>
<protein>
    <recommendedName>
        <fullName evidence="2">alpha-L-rhamnosidase</fullName>
        <ecNumber evidence="2">3.2.1.40</ecNumber>
    </recommendedName>
</protein>
<reference evidence="8" key="1">
    <citation type="journal article" date="2021" name="IMA Fungus">
        <title>Genomic characterization of three marine fungi, including Emericellopsis atlantica sp. nov. with signatures of a generalist lifestyle and marine biomass degradation.</title>
        <authorList>
            <person name="Hagestad O.C."/>
            <person name="Hou L."/>
            <person name="Andersen J.H."/>
            <person name="Hansen E.H."/>
            <person name="Altermark B."/>
            <person name="Li C."/>
            <person name="Kuhnert E."/>
            <person name="Cox R.J."/>
            <person name="Crous P.W."/>
            <person name="Spatafora J.W."/>
            <person name="Lail K."/>
            <person name="Amirebrahimi M."/>
            <person name="Lipzen A."/>
            <person name="Pangilinan J."/>
            <person name="Andreopoulos W."/>
            <person name="Hayes R.D."/>
            <person name="Ng V."/>
            <person name="Grigoriev I.V."/>
            <person name="Jackson S.A."/>
            <person name="Sutton T.D.S."/>
            <person name="Dobson A.D.W."/>
            <person name="Rama T."/>
        </authorList>
    </citation>
    <scope>NUCLEOTIDE SEQUENCE</scope>
    <source>
        <strain evidence="8">TRa3180A</strain>
    </source>
</reference>
<evidence type="ECO:0000256" key="2">
    <source>
        <dbReference type="ARBA" id="ARBA00012652"/>
    </source>
</evidence>
<keyword evidence="3" id="KW-0378">Hydrolase</keyword>
<feature type="domain" description="Alpha-L-rhamnosidase six-hairpin glycosidase" evidence="6">
    <location>
        <begin position="450"/>
        <end position="798"/>
    </location>
</feature>
<evidence type="ECO:0000256" key="3">
    <source>
        <dbReference type="ARBA" id="ARBA00022801"/>
    </source>
</evidence>
<comment type="catalytic activity">
    <reaction evidence="1">
        <text>Hydrolysis of terminal non-reducing alpha-L-rhamnose residues in alpha-L-rhamnosides.</text>
        <dbReference type="EC" id="3.2.1.40"/>
    </reaction>
</comment>
<feature type="domain" description="Alpha-L-rhamnosidase C-terminal" evidence="7">
    <location>
        <begin position="800"/>
        <end position="875"/>
    </location>
</feature>
<dbReference type="PANTHER" id="PTHR33307:SF6">
    <property type="entry name" value="ALPHA-RHAMNOSIDASE (EUROFUNG)-RELATED"/>
    <property type="match status" value="1"/>
</dbReference>
<dbReference type="SUPFAM" id="SSF48208">
    <property type="entry name" value="Six-hairpin glycosidases"/>
    <property type="match status" value="1"/>
</dbReference>
<organism evidence="8 9">
    <name type="scientific">Calycina marina</name>
    <dbReference type="NCBI Taxonomy" id="1763456"/>
    <lineage>
        <taxon>Eukaryota</taxon>
        <taxon>Fungi</taxon>
        <taxon>Dikarya</taxon>
        <taxon>Ascomycota</taxon>
        <taxon>Pezizomycotina</taxon>
        <taxon>Leotiomycetes</taxon>
        <taxon>Helotiales</taxon>
        <taxon>Pezizellaceae</taxon>
        <taxon>Calycina</taxon>
    </lineage>
</organism>
<evidence type="ECO:0000259" key="4">
    <source>
        <dbReference type="Pfam" id="PF05592"/>
    </source>
</evidence>
<dbReference type="InterPro" id="IPR008928">
    <property type="entry name" value="6-hairpin_glycosidase_sf"/>
</dbReference>
<dbReference type="EC" id="3.2.1.40" evidence="2"/>
<accession>A0A9P8CBJ9</accession>
<dbReference type="InterPro" id="IPR013737">
    <property type="entry name" value="Bac_rhamnosid_N"/>
</dbReference>
<dbReference type="Pfam" id="PF05592">
    <property type="entry name" value="Bac_rhamnosid"/>
    <property type="match status" value="1"/>
</dbReference>
<sequence length="888" mass="98722">MFSLMASFQGLFSSTGTQSPINIPLAISQVSFEHHHQHPLGIEERSPRISWKFEGDVKDWEQSEYEIEVKRSNRSGSFPVTSSTSLYVPWPDAPLDEAEAANIRVRASGQHASTPWSDWVSVETGLSDRTWASIYPITGAEASGDSEPKRPVYLRKNFSIPPDVESARLYITGLGLYEAEINGKRVGGHVLAPGWQSYNYRHVYDTYNVTQMLQSGQNVVGVVLGEGWFSGRLGFGGGQRNIYGTELGLLSVLDVTLKNGTKIRIPSDTTWESEIGPIITSEIYNGEVYDANLEGKIAGWSLPAFNSTSWKATAALSSPKGRLSSPDQAPIRRIQEIKPEKIFISPSGQTLVDFGQNMAGWLQVNVTGPAGTRILFQHAEVLGKDGEVALEPLRDAKALDTVILSGKGPLLWEPKFTYHGFRYVQVTGWPSETPLTSEAITAIVIHTDLQQTGWLETSNQLLNKFHSNVRWSMKSNFVSIPTDCPQRDERLGWSADAYVFGPTANFLYDTAGFWKSWHRDIWSEMSKDGVMQPPHFTPIIPAETNNPTAVWGDVVIGNPWNVYEWFGDNDLLEDHLPQAQNWLDTGLPRNEVGLWKRGIFQYGDWLDPLAPPWDAHAATTHGDLVADAYLIRMTEILTNISKVLKRNDLVTKYQIQHMELRDHFRDAWVVDGALANHTQTANALALAFDLLTNTTERDNAVQNLRSIIAANKHLVGTGFAGTPALGAALHKYDATEDFYQMLLQTSVPSWLYQVIMNGTTTWERWDSMLPDGSINLGGMTSFNHYAFGSVADWMHRVIGGISPAEPGWKKVRFAPIPGGDVTFASTKYLGPYGEVTSTWRIQTDGFFLSIRVPPNTRGEVVLPNTGRVIEVGSGQYSFLDAVVSRREL</sequence>
<dbReference type="InterPro" id="IPR012341">
    <property type="entry name" value="6hp_glycosidase-like_sf"/>
</dbReference>